<gene>
    <name evidence="1" type="ORF">P7K49_005031</name>
</gene>
<keyword evidence="2" id="KW-1185">Reference proteome</keyword>
<dbReference type="Gene3D" id="3.30.70.330">
    <property type="match status" value="1"/>
</dbReference>
<evidence type="ECO:0000313" key="2">
    <source>
        <dbReference type="Proteomes" id="UP001266305"/>
    </source>
</evidence>
<proteinExistence type="predicted"/>
<dbReference type="InterPro" id="IPR035979">
    <property type="entry name" value="RBD_domain_sf"/>
</dbReference>
<dbReference type="InterPro" id="IPR012677">
    <property type="entry name" value="Nucleotide-bd_a/b_plait_sf"/>
</dbReference>
<dbReference type="Proteomes" id="UP001266305">
    <property type="component" value="Unassembled WGS sequence"/>
</dbReference>
<sequence>AGFVKFNSEQDIKAMKEAMESGDIDGHKITLGWANPKEKVAWVVMAEEALKAKVDFVAEAGEALKGKEAS</sequence>
<organism evidence="1 2">
    <name type="scientific">Saguinus oedipus</name>
    <name type="common">Cotton-top tamarin</name>
    <name type="synonym">Oedipomidas oedipus</name>
    <dbReference type="NCBI Taxonomy" id="9490"/>
    <lineage>
        <taxon>Eukaryota</taxon>
        <taxon>Metazoa</taxon>
        <taxon>Chordata</taxon>
        <taxon>Craniata</taxon>
        <taxon>Vertebrata</taxon>
        <taxon>Euteleostomi</taxon>
        <taxon>Mammalia</taxon>
        <taxon>Eutheria</taxon>
        <taxon>Euarchontoglires</taxon>
        <taxon>Primates</taxon>
        <taxon>Haplorrhini</taxon>
        <taxon>Platyrrhini</taxon>
        <taxon>Cebidae</taxon>
        <taxon>Callitrichinae</taxon>
        <taxon>Saguinus</taxon>
    </lineage>
</organism>
<dbReference type="EMBL" id="JASSZA010000002">
    <property type="protein sequence ID" value="KAK2118144.1"/>
    <property type="molecule type" value="Genomic_DNA"/>
</dbReference>
<reference evidence="1 2" key="1">
    <citation type="submission" date="2023-05" db="EMBL/GenBank/DDBJ databases">
        <title>B98-5 Cell Line De Novo Hybrid Assembly: An Optical Mapping Approach.</title>
        <authorList>
            <person name="Kananen K."/>
            <person name="Auerbach J.A."/>
            <person name="Kautto E."/>
            <person name="Blachly J.S."/>
        </authorList>
    </citation>
    <scope>NUCLEOTIDE SEQUENCE [LARGE SCALE GENOMIC DNA]</scope>
    <source>
        <strain evidence="1">B95-8</strain>
        <tissue evidence="1">Cell line</tissue>
    </source>
</reference>
<name>A0ABQ9W938_SAGOE</name>
<dbReference type="SUPFAM" id="SSF54928">
    <property type="entry name" value="RNA-binding domain, RBD"/>
    <property type="match status" value="1"/>
</dbReference>
<protein>
    <submittedName>
        <fullName evidence="1">Uncharacterized protein</fullName>
    </submittedName>
</protein>
<feature type="non-terminal residue" evidence="1">
    <location>
        <position position="1"/>
    </location>
</feature>
<comment type="caution">
    <text evidence="1">The sequence shown here is derived from an EMBL/GenBank/DDBJ whole genome shotgun (WGS) entry which is preliminary data.</text>
</comment>
<evidence type="ECO:0000313" key="1">
    <source>
        <dbReference type="EMBL" id="KAK2118144.1"/>
    </source>
</evidence>
<accession>A0ABQ9W938</accession>